<protein>
    <submittedName>
        <fullName evidence="1">Putative enspm-4 hm</fullName>
    </submittedName>
</protein>
<proteinExistence type="evidence at transcript level"/>
<feature type="non-terminal residue" evidence="1">
    <location>
        <position position="1"/>
    </location>
</feature>
<dbReference type="EMBL" id="GFAC01000949">
    <property type="protein sequence ID" value="JAT98239.1"/>
    <property type="molecule type" value="mRNA"/>
</dbReference>
<reference evidence="1" key="1">
    <citation type="journal article" date="2017" name="Front. Cell. Infect. Microbiol.">
        <title>The Distinct Transcriptional Response of the Midgut of Amblyomma sculptum and Amblyomma aureolatum Ticks to Rickettsia rickettsii Correlates to Their Differences in Susceptibility to Infection.</title>
        <authorList>
            <person name="Martins L.A."/>
            <person name="Galletti M.F.B.M."/>
            <person name="Ribeiro J.M."/>
            <person name="Fujita A."/>
            <person name="Costa F.B."/>
            <person name="Labruna M.B."/>
            <person name="Daffre S."/>
            <person name="Fogaca A.C."/>
        </authorList>
    </citation>
    <scope>NUCLEOTIDE SEQUENCE</scope>
</reference>
<evidence type="ECO:0000313" key="1">
    <source>
        <dbReference type="EMBL" id="JAT98239.1"/>
    </source>
</evidence>
<organism evidence="1">
    <name type="scientific">Amblyomma aureolatum</name>
    <dbReference type="NCBI Taxonomy" id="187763"/>
    <lineage>
        <taxon>Eukaryota</taxon>
        <taxon>Metazoa</taxon>
        <taxon>Ecdysozoa</taxon>
        <taxon>Arthropoda</taxon>
        <taxon>Chelicerata</taxon>
        <taxon>Arachnida</taxon>
        <taxon>Acari</taxon>
        <taxon>Parasitiformes</taxon>
        <taxon>Ixodida</taxon>
        <taxon>Ixodoidea</taxon>
        <taxon>Ixodidae</taxon>
        <taxon>Amblyomminae</taxon>
        <taxon>Amblyomma</taxon>
    </lineage>
</organism>
<dbReference type="PANTHER" id="PTHR33053:SF24">
    <property type="entry name" value="TRANSPOSASE DOMAIN-CONTAINING PROTEIN"/>
    <property type="match status" value="1"/>
</dbReference>
<accession>A0A1E1XGN2</accession>
<dbReference type="AlphaFoldDB" id="A0A1E1XGN2"/>
<sequence length="586" mass="65905">NTKPAAESGNLATALRTWALKENISQSALTSLLKVLKAHLSDTSCLPSDARALLRTPRDTMHVSAQTPMPPGEYCHFGLEYQLRNVMSHRAPEGRSVVLSFNVDGLPISKSSRLQLWIIQCLVVDSCRAAPFVVGVFAGPSKPESANEFLTPFVTELRQLMSCGLSFKGQIFQVLVKSFICDAPARSFIFCIKGHMGYSGCPKCCVEGMYVSNRVVFPPKSSTFRTDDSFRRQTDPDHHHNVSVLTSLPIDCIKSAPLDYMHLLCLGVMKKLINLWLAGPLSLRLGPAERRKLSDMNVLLAPHVPREFVRKPRSIAEFDRWKATEFRLFLFYTGPLVLKSILTPAVYTHFLTLHCGAFLLASPTLCHRYVDYAESLLQHFVKVFKNLYGGDHMSYNVHCLLHIADDVRNQGPLDSFSAFPFENNMQFLKRLLKRHSAPLTQLYNRLKEREELEPMTRSLPPTVQLERQHTDTPLPTGCSPPLYRCATFHDFKLVAGTADNCCMVEDSVILVEGFAHLTSTLAPCIIGREFMVKENFYSKPFLSAQIGIFVVSQPSTLKCWPADGVHKLIRLPFFDKSIVIPQLHTY</sequence>
<name>A0A1E1XGN2_9ACAR</name>
<dbReference type="PANTHER" id="PTHR33053">
    <property type="entry name" value="PROTEIN, PUTATIVE-RELATED"/>
    <property type="match status" value="1"/>
</dbReference>